<proteinExistence type="predicted"/>
<feature type="compositionally biased region" description="Basic and acidic residues" evidence="2">
    <location>
        <begin position="75"/>
        <end position="88"/>
    </location>
</feature>
<dbReference type="Pfam" id="PF00536">
    <property type="entry name" value="SAM_1"/>
    <property type="match status" value="1"/>
</dbReference>
<feature type="compositionally biased region" description="Basic and acidic residues" evidence="2">
    <location>
        <begin position="124"/>
        <end position="154"/>
    </location>
</feature>
<dbReference type="SUPFAM" id="SSF56112">
    <property type="entry name" value="Protein kinase-like (PK-like)"/>
    <property type="match status" value="1"/>
</dbReference>
<dbReference type="SUPFAM" id="SSF47769">
    <property type="entry name" value="SAM/Pointed domain"/>
    <property type="match status" value="1"/>
</dbReference>
<evidence type="ECO:0000313" key="6">
    <source>
        <dbReference type="Proteomes" id="UP001159405"/>
    </source>
</evidence>
<sequence>MASLIFSCEDVQEWMKKEGFQAFADHFYAEQVDGEALLCMNEETLKTLVPPAGVRAKLLHKIKKLNDESTEVRITEARPIHEDPKAETVGEASSAPSVEKKSWKRSDEAKRRQRLARNKRKRLEIRQMKKNAHEELVQEKKKRQKTEEKLSSAKKNQEKFYQMWRQTEREKERLLHLQMKNKTKSISSSDSAVAVTKSFLEIPRELIHVNMDSDSKNLITLGEGKFGNVTLAYYREMPVAVKQFNEGVSQAEVEHEANIISSFNHLNLPVLFGISCQAKPFMLVLQFY</sequence>
<evidence type="ECO:0000259" key="4">
    <source>
        <dbReference type="PROSITE" id="PS50105"/>
    </source>
</evidence>
<feature type="domain" description="SAM" evidence="4">
    <location>
        <begin position="6"/>
        <end position="68"/>
    </location>
</feature>
<keyword evidence="1" id="KW-0067">ATP-binding</keyword>
<feature type="compositionally biased region" description="Basic residues" evidence="2">
    <location>
        <begin position="111"/>
        <end position="123"/>
    </location>
</feature>
<dbReference type="InterPro" id="IPR011009">
    <property type="entry name" value="Kinase-like_dom_sf"/>
</dbReference>
<feature type="compositionally biased region" description="Basic and acidic residues" evidence="2">
    <location>
        <begin position="98"/>
        <end position="110"/>
    </location>
</feature>
<protein>
    <recommendedName>
        <fullName evidence="7">SAM domain-containing protein</fullName>
    </recommendedName>
</protein>
<evidence type="ECO:0008006" key="7">
    <source>
        <dbReference type="Google" id="ProtNLM"/>
    </source>
</evidence>
<evidence type="ECO:0000256" key="1">
    <source>
        <dbReference type="PROSITE-ProRule" id="PRU10141"/>
    </source>
</evidence>
<accession>A0ABN8Q7W4</accession>
<reference evidence="5 6" key="1">
    <citation type="submission" date="2022-05" db="EMBL/GenBank/DDBJ databases">
        <authorList>
            <consortium name="Genoscope - CEA"/>
            <person name="William W."/>
        </authorList>
    </citation>
    <scope>NUCLEOTIDE SEQUENCE [LARGE SCALE GENOMIC DNA]</scope>
</reference>
<keyword evidence="6" id="KW-1185">Reference proteome</keyword>
<dbReference type="Gene3D" id="1.10.150.50">
    <property type="entry name" value="Transcription Factor, Ets-1"/>
    <property type="match status" value="1"/>
</dbReference>
<evidence type="ECO:0000256" key="2">
    <source>
        <dbReference type="SAM" id="MobiDB-lite"/>
    </source>
</evidence>
<comment type="caution">
    <text evidence="5">The sequence shown here is derived from an EMBL/GenBank/DDBJ whole genome shotgun (WGS) entry which is preliminary data.</text>
</comment>
<dbReference type="PROSITE" id="PS50011">
    <property type="entry name" value="PROTEIN_KINASE_DOM"/>
    <property type="match status" value="1"/>
</dbReference>
<evidence type="ECO:0000259" key="3">
    <source>
        <dbReference type="PROSITE" id="PS50011"/>
    </source>
</evidence>
<dbReference type="Gene3D" id="3.30.200.20">
    <property type="entry name" value="Phosphorylase Kinase, domain 1"/>
    <property type="match status" value="1"/>
</dbReference>
<evidence type="ECO:0000313" key="5">
    <source>
        <dbReference type="EMBL" id="CAH3159109.1"/>
    </source>
</evidence>
<dbReference type="Proteomes" id="UP001159405">
    <property type="component" value="Unassembled WGS sequence"/>
</dbReference>
<dbReference type="PROSITE" id="PS00107">
    <property type="entry name" value="PROTEIN_KINASE_ATP"/>
    <property type="match status" value="1"/>
</dbReference>
<feature type="domain" description="Protein kinase" evidence="3">
    <location>
        <begin position="215"/>
        <end position="288"/>
    </location>
</feature>
<dbReference type="EMBL" id="CALNXK010000113">
    <property type="protein sequence ID" value="CAH3159109.1"/>
    <property type="molecule type" value="Genomic_DNA"/>
</dbReference>
<dbReference type="InterPro" id="IPR013761">
    <property type="entry name" value="SAM/pointed_sf"/>
</dbReference>
<keyword evidence="1" id="KW-0547">Nucleotide-binding</keyword>
<name>A0ABN8Q7W4_9CNID</name>
<feature type="binding site" evidence="1">
    <location>
        <position position="242"/>
    </location>
    <ligand>
        <name>ATP</name>
        <dbReference type="ChEBI" id="CHEBI:30616"/>
    </ligand>
</feature>
<dbReference type="InterPro" id="IPR001245">
    <property type="entry name" value="Ser-Thr/Tyr_kinase_cat_dom"/>
</dbReference>
<organism evidence="5 6">
    <name type="scientific">Porites lobata</name>
    <dbReference type="NCBI Taxonomy" id="104759"/>
    <lineage>
        <taxon>Eukaryota</taxon>
        <taxon>Metazoa</taxon>
        <taxon>Cnidaria</taxon>
        <taxon>Anthozoa</taxon>
        <taxon>Hexacorallia</taxon>
        <taxon>Scleractinia</taxon>
        <taxon>Fungiina</taxon>
        <taxon>Poritidae</taxon>
        <taxon>Porites</taxon>
    </lineage>
</organism>
<dbReference type="PROSITE" id="PS50105">
    <property type="entry name" value="SAM_DOMAIN"/>
    <property type="match status" value="1"/>
</dbReference>
<gene>
    <name evidence="5" type="ORF">PLOB_00003466</name>
</gene>
<dbReference type="Pfam" id="PF07714">
    <property type="entry name" value="PK_Tyr_Ser-Thr"/>
    <property type="match status" value="1"/>
</dbReference>
<dbReference type="InterPro" id="IPR000719">
    <property type="entry name" value="Prot_kinase_dom"/>
</dbReference>
<feature type="region of interest" description="Disordered" evidence="2">
    <location>
        <begin position="75"/>
        <end position="154"/>
    </location>
</feature>
<dbReference type="InterPro" id="IPR017441">
    <property type="entry name" value="Protein_kinase_ATP_BS"/>
</dbReference>
<dbReference type="InterPro" id="IPR001660">
    <property type="entry name" value="SAM"/>
</dbReference>
<dbReference type="SMART" id="SM00454">
    <property type="entry name" value="SAM"/>
    <property type="match status" value="1"/>
</dbReference>